<gene>
    <name evidence="2" type="ORF">FX988_03560</name>
</gene>
<protein>
    <submittedName>
        <fullName evidence="2">Uncharacterized protein</fullName>
    </submittedName>
</protein>
<feature type="transmembrane region" description="Helical" evidence="1">
    <location>
        <begin position="12"/>
        <end position="35"/>
    </location>
</feature>
<evidence type="ECO:0000256" key="1">
    <source>
        <dbReference type="SAM" id="Phobius"/>
    </source>
</evidence>
<dbReference type="AlphaFoldDB" id="A0A857JMJ6"/>
<evidence type="ECO:0000313" key="2">
    <source>
        <dbReference type="EMBL" id="QHJ13299.1"/>
    </source>
</evidence>
<organism evidence="2 3">
    <name type="scientific">Paraglaciecola mesophila</name>
    <dbReference type="NCBI Taxonomy" id="197222"/>
    <lineage>
        <taxon>Bacteria</taxon>
        <taxon>Pseudomonadati</taxon>
        <taxon>Pseudomonadota</taxon>
        <taxon>Gammaproteobacteria</taxon>
        <taxon>Alteromonadales</taxon>
        <taxon>Alteromonadaceae</taxon>
        <taxon>Paraglaciecola</taxon>
    </lineage>
</organism>
<keyword evidence="1" id="KW-0812">Transmembrane</keyword>
<dbReference type="OrthoDB" id="6226252at2"/>
<accession>A0A857JMJ6</accession>
<keyword evidence="1" id="KW-0472">Membrane</keyword>
<proteinExistence type="predicted"/>
<reference evidence="2 3" key="1">
    <citation type="submission" date="2019-12" db="EMBL/GenBank/DDBJ databases">
        <title>Genome sequencing and assembly of endphytes of Porphyra tenera.</title>
        <authorList>
            <person name="Park J.M."/>
            <person name="Shin R."/>
            <person name="Jo S.H."/>
        </authorList>
    </citation>
    <scope>NUCLEOTIDE SEQUENCE [LARGE SCALE GENOMIC DNA]</scope>
    <source>
        <strain evidence="2 3">GPM4</strain>
    </source>
</reference>
<dbReference type="KEGG" id="pmes:FX988_03560"/>
<dbReference type="EMBL" id="CP047656">
    <property type="protein sequence ID" value="QHJ13299.1"/>
    <property type="molecule type" value="Genomic_DNA"/>
</dbReference>
<keyword evidence="1" id="KW-1133">Transmembrane helix</keyword>
<sequence length="219" mass="24765">MTNVQAKKSADLVKAAFVKLATFFALTFFMLIVTFPSQAAFCSLRDPVSAIQALYTQEYQFRTVVTDVTEADREQMKQQLPFTIHQSEVAKHTLYVLYKDQQAEGFLQARSEWAKWGLVEIAWAINLDRTLKGFYFQRCRSPQCNDTVTRSISHVIQGKSFSQLKSLLSDDGETLSAYGESVFPIAPKLALLTLRSALKTLAITDISWRKDLQNLAIAH</sequence>
<dbReference type="RefSeq" id="WP_160182224.1">
    <property type="nucleotide sequence ID" value="NZ_CP047656.1"/>
</dbReference>
<keyword evidence="3" id="KW-1185">Reference proteome</keyword>
<name>A0A857JMJ6_9ALTE</name>
<evidence type="ECO:0000313" key="3">
    <source>
        <dbReference type="Proteomes" id="UP000464524"/>
    </source>
</evidence>
<dbReference type="Proteomes" id="UP000464524">
    <property type="component" value="Chromosome"/>
</dbReference>